<gene>
    <name evidence="1" type="ORF">FVW20_10415</name>
</gene>
<dbReference type="Proteomes" id="UP001194469">
    <property type="component" value="Unassembled WGS sequence"/>
</dbReference>
<evidence type="ECO:0008006" key="3">
    <source>
        <dbReference type="Google" id="ProtNLM"/>
    </source>
</evidence>
<name>A0ABS0J5K4_9BACT</name>
<comment type="caution">
    <text evidence="1">The sequence shown here is derived from an EMBL/GenBank/DDBJ whole genome shotgun (WGS) entry which is preliminary data.</text>
</comment>
<dbReference type="EMBL" id="VRYY01000287">
    <property type="protein sequence ID" value="MBG3877422.1"/>
    <property type="molecule type" value="Genomic_DNA"/>
</dbReference>
<evidence type="ECO:0000313" key="1">
    <source>
        <dbReference type="EMBL" id="MBG3877422.1"/>
    </source>
</evidence>
<protein>
    <recommendedName>
        <fullName evidence="3">Universal stress protein</fullName>
    </recommendedName>
</protein>
<dbReference type="RefSeq" id="WP_196609443.1">
    <property type="nucleotide sequence ID" value="NZ_VRYY01000287.1"/>
</dbReference>
<dbReference type="InterPro" id="IPR014729">
    <property type="entry name" value="Rossmann-like_a/b/a_fold"/>
</dbReference>
<organism evidence="1 2">
    <name type="scientific">Nitratidesulfovibrio oxamicus</name>
    <dbReference type="NCBI Taxonomy" id="32016"/>
    <lineage>
        <taxon>Bacteria</taxon>
        <taxon>Pseudomonadati</taxon>
        <taxon>Thermodesulfobacteriota</taxon>
        <taxon>Desulfovibrionia</taxon>
        <taxon>Desulfovibrionales</taxon>
        <taxon>Desulfovibrionaceae</taxon>
        <taxon>Nitratidesulfovibrio</taxon>
    </lineage>
</organism>
<evidence type="ECO:0000313" key="2">
    <source>
        <dbReference type="Proteomes" id="UP001194469"/>
    </source>
</evidence>
<dbReference type="Gene3D" id="3.40.50.620">
    <property type="entry name" value="HUPs"/>
    <property type="match status" value="1"/>
</dbReference>
<sequence length="185" mass="19955">MPGRWFRRTAPGGDAGQGDIRMRSTTAVRVEERLADYAEALALAEAGEQLLAGAVIRRGEAQVRRILVLGHGCGLSSRLAGYALSLAGRMGSGLLFLHVGDASHDAYRRAAFERQARAGTLEWVEAARARGMAALHEVRFAPSGRPDHAVEEAARAHGRVELILSEPEESELMRGRTGLALFTVE</sequence>
<reference evidence="1 2" key="1">
    <citation type="submission" date="2019-08" db="EMBL/GenBank/DDBJ databases">
        <authorList>
            <person name="Luo N."/>
        </authorList>
    </citation>
    <scope>NUCLEOTIDE SEQUENCE [LARGE SCALE GENOMIC DNA]</scope>
    <source>
        <strain evidence="1 2">NCIMB 9442</strain>
    </source>
</reference>
<proteinExistence type="predicted"/>
<dbReference type="SUPFAM" id="SSF52402">
    <property type="entry name" value="Adenine nucleotide alpha hydrolases-like"/>
    <property type="match status" value="1"/>
</dbReference>
<accession>A0ABS0J5K4</accession>
<keyword evidence="2" id="KW-1185">Reference proteome</keyword>